<dbReference type="AlphaFoldDB" id="A0AAN9M9G7"/>
<protein>
    <submittedName>
        <fullName evidence="1">Uncharacterized protein</fullName>
    </submittedName>
</protein>
<dbReference type="Proteomes" id="UP001367508">
    <property type="component" value="Unassembled WGS sequence"/>
</dbReference>
<sequence>MVGPFYAWLSMAPIWRLHGFYRHFDLLGNLLLPSPGDAIFLRVLDLIWGLSEVGPRSVDNSQWCIRPSLRCTQALGPSPSQSRVKPAPCAFGYDTYSFGFLCYGPILLLLHLSTGRRRVPSSGISSSVHACPAPPIL</sequence>
<reference evidence="1 2" key="1">
    <citation type="submission" date="2024-01" db="EMBL/GenBank/DDBJ databases">
        <title>The genomes of 5 underutilized Papilionoideae crops provide insights into root nodulation and disease resistanc.</title>
        <authorList>
            <person name="Jiang F."/>
        </authorList>
    </citation>
    <scope>NUCLEOTIDE SEQUENCE [LARGE SCALE GENOMIC DNA]</scope>
    <source>
        <strain evidence="1">LVBAO_FW01</strain>
        <tissue evidence="1">Leaves</tissue>
    </source>
</reference>
<comment type="caution">
    <text evidence="1">The sequence shown here is derived from an EMBL/GenBank/DDBJ whole genome shotgun (WGS) entry which is preliminary data.</text>
</comment>
<keyword evidence="2" id="KW-1185">Reference proteome</keyword>
<proteinExistence type="predicted"/>
<organism evidence="1 2">
    <name type="scientific">Canavalia gladiata</name>
    <name type="common">Sword bean</name>
    <name type="synonym">Dolichos gladiatus</name>
    <dbReference type="NCBI Taxonomy" id="3824"/>
    <lineage>
        <taxon>Eukaryota</taxon>
        <taxon>Viridiplantae</taxon>
        <taxon>Streptophyta</taxon>
        <taxon>Embryophyta</taxon>
        <taxon>Tracheophyta</taxon>
        <taxon>Spermatophyta</taxon>
        <taxon>Magnoliopsida</taxon>
        <taxon>eudicotyledons</taxon>
        <taxon>Gunneridae</taxon>
        <taxon>Pentapetalae</taxon>
        <taxon>rosids</taxon>
        <taxon>fabids</taxon>
        <taxon>Fabales</taxon>
        <taxon>Fabaceae</taxon>
        <taxon>Papilionoideae</taxon>
        <taxon>50 kb inversion clade</taxon>
        <taxon>NPAAA clade</taxon>
        <taxon>indigoferoid/millettioid clade</taxon>
        <taxon>Phaseoleae</taxon>
        <taxon>Canavalia</taxon>
    </lineage>
</organism>
<gene>
    <name evidence="1" type="ORF">VNO77_07792</name>
</gene>
<evidence type="ECO:0000313" key="2">
    <source>
        <dbReference type="Proteomes" id="UP001367508"/>
    </source>
</evidence>
<evidence type="ECO:0000313" key="1">
    <source>
        <dbReference type="EMBL" id="KAK7349916.1"/>
    </source>
</evidence>
<name>A0AAN9M9G7_CANGL</name>
<dbReference type="EMBL" id="JAYMYQ010000002">
    <property type="protein sequence ID" value="KAK7349916.1"/>
    <property type="molecule type" value="Genomic_DNA"/>
</dbReference>
<accession>A0AAN9M9G7</accession>